<proteinExistence type="inferred from homology"/>
<dbReference type="Gene3D" id="3.10.290.10">
    <property type="entry name" value="RNA-binding S4 domain"/>
    <property type="match status" value="1"/>
</dbReference>
<dbReference type="GO" id="GO:0003723">
    <property type="term" value="F:RNA binding"/>
    <property type="evidence" value="ECO:0007669"/>
    <property type="project" value="UniProtKB-KW"/>
</dbReference>
<dbReference type="Pfam" id="PF01728">
    <property type="entry name" value="FtsJ"/>
    <property type="match status" value="1"/>
</dbReference>
<dbReference type="PANTHER" id="PTHR32319">
    <property type="entry name" value="BACTERIAL HEMOLYSIN-LIKE PROTEIN"/>
    <property type="match status" value="1"/>
</dbReference>
<organism evidence="4">
    <name type="scientific">freshwater metagenome</name>
    <dbReference type="NCBI Taxonomy" id="449393"/>
    <lineage>
        <taxon>unclassified sequences</taxon>
        <taxon>metagenomes</taxon>
        <taxon>ecological metagenomes</taxon>
    </lineage>
</organism>
<dbReference type="SMART" id="SM00363">
    <property type="entry name" value="S4"/>
    <property type="match status" value="1"/>
</dbReference>
<protein>
    <submittedName>
        <fullName evidence="4">Unannotated protein</fullName>
    </submittedName>
</protein>
<keyword evidence="1" id="KW-0694">RNA-binding</keyword>
<dbReference type="InterPro" id="IPR002877">
    <property type="entry name" value="RNA_MeTrfase_FtsJ_dom"/>
</dbReference>
<dbReference type="InterPro" id="IPR002942">
    <property type="entry name" value="S4_RNA-bd"/>
</dbReference>
<reference evidence="4" key="1">
    <citation type="submission" date="2020-05" db="EMBL/GenBank/DDBJ databases">
        <authorList>
            <person name="Chiriac C."/>
            <person name="Salcher M."/>
            <person name="Ghai R."/>
            <person name="Kavagutti S V."/>
        </authorList>
    </citation>
    <scope>NUCLEOTIDE SEQUENCE</scope>
</reference>
<dbReference type="SUPFAM" id="SSF53335">
    <property type="entry name" value="S-adenosyl-L-methionine-dependent methyltransferases"/>
    <property type="match status" value="1"/>
</dbReference>
<name>A0A6J6HUG9_9ZZZZ</name>
<sequence>MATRRRLDAELVRRGLAPSRERAQADISAGRVIVGGAPATKASRLVDAGEAVRILGPPPRFVSRAGAKLEGAITEFGLAPMFEGARVLDAGASTGGFTECSLLYGAETVLAVDVGHNQLHEKLRADARVRNIERTNLRTLDPAILGGPADIVVADLSFISLRLVLAPIFAACRPGALMALLVKPQFEAGKVEASKGKGVISDPVVWRRVLAEVSTTLVGLGAAIMGTMVSPITGSDGNVEFIVVGRTPGGTDPISGRAALSVAGVSMVLDELIASITPDVVDDPDSD</sequence>
<evidence type="ECO:0000313" key="4">
    <source>
        <dbReference type="EMBL" id="CAB4612108.1"/>
    </source>
</evidence>
<comment type="similarity">
    <text evidence="2">Belongs to the TlyA family.</text>
</comment>
<dbReference type="InterPro" id="IPR029063">
    <property type="entry name" value="SAM-dependent_MTases_sf"/>
</dbReference>
<dbReference type="InterPro" id="IPR036986">
    <property type="entry name" value="S4_RNA-bd_sf"/>
</dbReference>
<feature type="domain" description="RNA-binding S4" evidence="3">
    <location>
        <begin position="5"/>
        <end position="70"/>
    </location>
</feature>
<evidence type="ECO:0000256" key="1">
    <source>
        <dbReference type="ARBA" id="ARBA00022884"/>
    </source>
</evidence>
<dbReference type="PROSITE" id="PS50889">
    <property type="entry name" value="S4"/>
    <property type="match status" value="1"/>
</dbReference>
<dbReference type="GO" id="GO:0032259">
    <property type="term" value="P:methylation"/>
    <property type="evidence" value="ECO:0007669"/>
    <property type="project" value="InterPro"/>
</dbReference>
<dbReference type="Pfam" id="PF01479">
    <property type="entry name" value="S4"/>
    <property type="match status" value="1"/>
</dbReference>
<evidence type="ECO:0000259" key="3">
    <source>
        <dbReference type="SMART" id="SM00363"/>
    </source>
</evidence>
<dbReference type="EMBL" id="CAEZUP010000046">
    <property type="protein sequence ID" value="CAB4612108.1"/>
    <property type="molecule type" value="Genomic_DNA"/>
</dbReference>
<dbReference type="PANTHER" id="PTHR32319:SF0">
    <property type="entry name" value="BACTERIAL HEMOLYSIN-LIKE PROTEIN"/>
    <property type="match status" value="1"/>
</dbReference>
<dbReference type="SUPFAM" id="SSF55174">
    <property type="entry name" value="Alpha-L RNA-binding motif"/>
    <property type="match status" value="1"/>
</dbReference>
<dbReference type="GO" id="GO:0008168">
    <property type="term" value="F:methyltransferase activity"/>
    <property type="evidence" value="ECO:0007669"/>
    <property type="project" value="InterPro"/>
</dbReference>
<accession>A0A6J6HUG9</accession>
<evidence type="ECO:0000256" key="2">
    <source>
        <dbReference type="ARBA" id="ARBA00029460"/>
    </source>
</evidence>
<dbReference type="InterPro" id="IPR047048">
    <property type="entry name" value="TlyA"/>
</dbReference>
<dbReference type="InterPro" id="IPR004538">
    <property type="entry name" value="Hemolysin_A/TlyA"/>
</dbReference>
<dbReference type="CDD" id="cd02440">
    <property type="entry name" value="AdoMet_MTases"/>
    <property type="match status" value="1"/>
</dbReference>
<dbReference type="CDD" id="cd00165">
    <property type="entry name" value="S4"/>
    <property type="match status" value="1"/>
</dbReference>
<dbReference type="PIRSF" id="PIRSF005578">
    <property type="entry name" value="TlyA"/>
    <property type="match status" value="1"/>
</dbReference>
<dbReference type="AlphaFoldDB" id="A0A6J6HUG9"/>
<gene>
    <name evidence="4" type="ORF">UFOPK1835_01157</name>
</gene>
<dbReference type="Gene3D" id="3.40.50.150">
    <property type="entry name" value="Vaccinia Virus protein VP39"/>
    <property type="match status" value="1"/>
</dbReference>